<dbReference type="SUPFAM" id="SSF54909">
    <property type="entry name" value="Dimeric alpha+beta barrel"/>
    <property type="match status" value="1"/>
</dbReference>
<name>A0A7J5B5U2_9MICO</name>
<dbReference type="InterPro" id="IPR005545">
    <property type="entry name" value="YCII"/>
</dbReference>
<dbReference type="InterPro" id="IPR051807">
    <property type="entry name" value="Sec-metab_biosynth-assoc"/>
</dbReference>
<dbReference type="Proteomes" id="UP000490386">
    <property type="component" value="Unassembled WGS sequence"/>
</dbReference>
<reference evidence="3 4" key="1">
    <citation type="submission" date="2019-09" db="EMBL/GenBank/DDBJ databases">
        <title>Phylogeny of genus Pseudoclavibacter and closely related genus.</title>
        <authorList>
            <person name="Li Y."/>
        </authorList>
    </citation>
    <scope>NUCLEOTIDE SEQUENCE [LARGE SCALE GENOMIC DNA]</scope>
    <source>
        <strain evidence="3 4">THG-MD12</strain>
    </source>
</reference>
<accession>A0A7J5B5U2</accession>
<evidence type="ECO:0000313" key="4">
    <source>
        <dbReference type="Proteomes" id="UP000490386"/>
    </source>
</evidence>
<evidence type="ECO:0000256" key="1">
    <source>
        <dbReference type="ARBA" id="ARBA00007689"/>
    </source>
</evidence>
<dbReference type="Gene3D" id="3.30.70.1060">
    <property type="entry name" value="Dimeric alpha+beta barrel"/>
    <property type="match status" value="1"/>
</dbReference>
<dbReference type="PANTHER" id="PTHR33606:SF3">
    <property type="entry name" value="PROTEIN YCII"/>
    <property type="match status" value="1"/>
</dbReference>
<keyword evidence="4" id="KW-1185">Reference proteome</keyword>
<proteinExistence type="inferred from homology"/>
<organism evidence="3 4">
    <name type="scientific">Pseudoclavibacter terrae</name>
    <dbReference type="NCBI Taxonomy" id="1530195"/>
    <lineage>
        <taxon>Bacteria</taxon>
        <taxon>Bacillati</taxon>
        <taxon>Actinomycetota</taxon>
        <taxon>Actinomycetes</taxon>
        <taxon>Micrococcales</taxon>
        <taxon>Microbacteriaceae</taxon>
        <taxon>Pseudoclavibacter</taxon>
    </lineage>
</organism>
<dbReference type="Pfam" id="PF03795">
    <property type="entry name" value="YCII"/>
    <property type="match status" value="1"/>
</dbReference>
<sequence>MPIFATIYHYEDDSDATRDEHRPAHRAWLGEQKDAGVLKASGPWAAPHAGALLLWESDDEASLRELIPADPFAQVGVIRQTDVYEWTPVFGPFVP</sequence>
<dbReference type="PANTHER" id="PTHR33606">
    <property type="entry name" value="PROTEIN YCII"/>
    <property type="match status" value="1"/>
</dbReference>
<gene>
    <name evidence="3" type="ORF">F8O03_04170</name>
</gene>
<dbReference type="OrthoDB" id="8968203at2"/>
<protein>
    <recommendedName>
        <fullName evidence="2">YCII-related domain-containing protein</fullName>
    </recommendedName>
</protein>
<evidence type="ECO:0000259" key="2">
    <source>
        <dbReference type="Pfam" id="PF03795"/>
    </source>
</evidence>
<dbReference type="AlphaFoldDB" id="A0A7J5B5U2"/>
<dbReference type="EMBL" id="WBJX01000001">
    <property type="protein sequence ID" value="KAB1639536.1"/>
    <property type="molecule type" value="Genomic_DNA"/>
</dbReference>
<evidence type="ECO:0000313" key="3">
    <source>
        <dbReference type="EMBL" id="KAB1639536.1"/>
    </source>
</evidence>
<comment type="caution">
    <text evidence="3">The sequence shown here is derived from an EMBL/GenBank/DDBJ whole genome shotgun (WGS) entry which is preliminary data.</text>
</comment>
<comment type="similarity">
    <text evidence="1">Belongs to the YciI family.</text>
</comment>
<feature type="domain" description="YCII-related" evidence="2">
    <location>
        <begin position="6"/>
        <end position="87"/>
    </location>
</feature>
<dbReference type="RefSeq" id="WP_151422733.1">
    <property type="nucleotide sequence ID" value="NZ_CANKVH010000015.1"/>
</dbReference>
<dbReference type="InterPro" id="IPR011008">
    <property type="entry name" value="Dimeric_a/b-barrel"/>
</dbReference>